<dbReference type="Gene3D" id="3.40.1210.10">
    <property type="entry name" value="Survival protein SurE-like phosphatase/nucleotidase"/>
    <property type="match status" value="1"/>
</dbReference>
<dbReference type="Proteomes" id="UP000192731">
    <property type="component" value="Unassembled WGS sequence"/>
</dbReference>
<dbReference type="HAMAP" id="MF_00060">
    <property type="entry name" value="SurE"/>
    <property type="match status" value="1"/>
</dbReference>
<organism evidence="11 12">
    <name type="scientific">Desulfonispora thiosulfatigenes DSM 11270</name>
    <dbReference type="NCBI Taxonomy" id="656914"/>
    <lineage>
        <taxon>Bacteria</taxon>
        <taxon>Bacillati</taxon>
        <taxon>Bacillota</taxon>
        <taxon>Clostridia</taxon>
        <taxon>Eubacteriales</taxon>
        <taxon>Peptococcaceae</taxon>
        <taxon>Desulfonispora</taxon>
    </lineage>
</organism>
<dbReference type="PANTHER" id="PTHR30457">
    <property type="entry name" value="5'-NUCLEOTIDASE SURE"/>
    <property type="match status" value="1"/>
</dbReference>
<comment type="cofactor">
    <cofactor evidence="2">
        <name>Mg(2+)</name>
        <dbReference type="ChEBI" id="CHEBI:18420"/>
    </cofactor>
</comment>
<accession>A0A1W1VNX4</accession>
<dbReference type="GO" id="GO:0008254">
    <property type="term" value="F:3'-nucleotidase activity"/>
    <property type="evidence" value="ECO:0007669"/>
    <property type="project" value="TreeGrafter"/>
</dbReference>
<reference evidence="11 12" key="1">
    <citation type="submission" date="2017-04" db="EMBL/GenBank/DDBJ databases">
        <authorList>
            <person name="Afonso C.L."/>
            <person name="Miller P.J."/>
            <person name="Scott M.A."/>
            <person name="Spackman E."/>
            <person name="Goraichik I."/>
            <person name="Dimitrov K.M."/>
            <person name="Suarez D.L."/>
            <person name="Swayne D.E."/>
        </authorList>
    </citation>
    <scope>NUCLEOTIDE SEQUENCE [LARGE SCALE GENOMIC DNA]</scope>
    <source>
        <strain evidence="11 12">DSM 11270</strain>
    </source>
</reference>
<dbReference type="InterPro" id="IPR030048">
    <property type="entry name" value="SurE"/>
</dbReference>
<dbReference type="EC" id="3.1.3.5" evidence="9"/>
<feature type="binding site" evidence="9">
    <location>
        <position position="8"/>
    </location>
    <ligand>
        <name>a divalent metal cation</name>
        <dbReference type="ChEBI" id="CHEBI:60240"/>
    </ligand>
</feature>
<sequence>MHILVTNDDGIKAEGIKQLVNSLQEVATITVVAPTQEKSACGHGITVIEPIKVSRYDWGQNINAFAIDGTPADCVKLGLNSLLRTPPDLVVSGINKGANLGTDVLYSGTVSAAIESVIHDIPALAFSLDTYVGNDFMLAQDVVKYLCKEMLTKRLAHDTLLNINIPYIEKSQLKGFKATKLGERKYKNIYVKETDDEKNDYYLLKGKALKSDLTDEEIDIIAIKNNYVSITPIHLDLTNYQLIEKVNEWNLKNKDF</sequence>
<name>A0A1W1VNX4_DESTI</name>
<comment type="catalytic activity">
    <reaction evidence="1 9">
        <text>a ribonucleoside 5'-phosphate + H2O = a ribonucleoside + phosphate</text>
        <dbReference type="Rhea" id="RHEA:12484"/>
        <dbReference type="ChEBI" id="CHEBI:15377"/>
        <dbReference type="ChEBI" id="CHEBI:18254"/>
        <dbReference type="ChEBI" id="CHEBI:43474"/>
        <dbReference type="ChEBI" id="CHEBI:58043"/>
        <dbReference type="EC" id="3.1.3.5"/>
    </reaction>
</comment>
<feature type="binding site" evidence="9">
    <location>
        <position position="39"/>
    </location>
    <ligand>
        <name>a divalent metal cation</name>
        <dbReference type="ChEBI" id="CHEBI:60240"/>
    </ligand>
</feature>
<evidence type="ECO:0000256" key="8">
    <source>
        <dbReference type="ARBA" id="ARBA00022801"/>
    </source>
</evidence>
<keyword evidence="7 9" id="KW-0547">Nucleotide-binding</keyword>
<dbReference type="GO" id="GO:0046872">
    <property type="term" value="F:metal ion binding"/>
    <property type="evidence" value="ECO:0007669"/>
    <property type="project" value="UniProtKB-UniRule"/>
</dbReference>
<dbReference type="EMBL" id="FWWT01000022">
    <property type="protein sequence ID" value="SMB94634.1"/>
    <property type="molecule type" value="Genomic_DNA"/>
</dbReference>
<dbReference type="NCBIfam" id="NF001490">
    <property type="entry name" value="PRK00346.1-4"/>
    <property type="match status" value="1"/>
</dbReference>
<dbReference type="InterPro" id="IPR002828">
    <property type="entry name" value="SurE-like_Pase/nucleotidase"/>
</dbReference>
<keyword evidence="8 9" id="KW-0378">Hydrolase</keyword>
<dbReference type="PANTHER" id="PTHR30457:SF12">
    <property type="entry name" value="5'_3'-NUCLEOTIDASE SURE"/>
    <property type="match status" value="1"/>
</dbReference>
<feature type="domain" description="Survival protein SurE-like phosphatase/nucleotidase" evidence="10">
    <location>
        <begin position="3"/>
        <end position="187"/>
    </location>
</feature>
<evidence type="ECO:0000256" key="5">
    <source>
        <dbReference type="ARBA" id="ARBA00022490"/>
    </source>
</evidence>
<gene>
    <name evidence="9" type="primary">surE</name>
    <name evidence="11" type="ORF">SAMN00017405_0245</name>
</gene>
<dbReference type="NCBIfam" id="TIGR00087">
    <property type="entry name" value="surE"/>
    <property type="match status" value="1"/>
</dbReference>
<dbReference type="GO" id="GO:0008253">
    <property type="term" value="F:5'-nucleotidase activity"/>
    <property type="evidence" value="ECO:0007669"/>
    <property type="project" value="UniProtKB-UniRule"/>
</dbReference>
<keyword evidence="12" id="KW-1185">Reference proteome</keyword>
<evidence type="ECO:0000256" key="2">
    <source>
        <dbReference type="ARBA" id="ARBA00001946"/>
    </source>
</evidence>
<comment type="cofactor">
    <cofactor evidence="9">
        <name>a divalent metal cation</name>
        <dbReference type="ChEBI" id="CHEBI:60240"/>
    </cofactor>
    <text evidence="9">Binds 1 divalent metal cation per subunit.</text>
</comment>
<evidence type="ECO:0000259" key="10">
    <source>
        <dbReference type="Pfam" id="PF01975"/>
    </source>
</evidence>
<dbReference type="SUPFAM" id="SSF64167">
    <property type="entry name" value="SurE-like"/>
    <property type="match status" value="1"/>
</dbReference>
<evidence type="ECO:0000256" key="7">
    <source>
        <dbReference type="ARBA" id="ARBA00022741"/>
    </source>
</evidence>
<dbReference type="OrthoDB" id="9780815at2"/>
<evidence type="ECO:0000256" key="6">
    <source>
        <dbReference type="ARBA" id="ARBA00022723"/>
    </source>
</evidence>
<dbReference type="GO" id="GO:0004309">
    <property type="term" value="F:exopolyphosphatase activity"/>
    <property type="evidence" value="ECO:0007669"/>
    <property type="project" value="TreeGrafter"/>
</dbReference>
<evidence type="ECO:0000256" key="9">
    <source>
        <dbReference type="HAMAP-Rule" id="MF_00060"/>
    </source>
</evidence>
<dbReference type="GO" id="GO:0005737">
    <property type="term" value="C:cytoplasm"/>
    <property type="evidence" value="ECO:0007669"/>
    <property type="project" value="UniProtKB-SubCell"/>
</dbReference>
<evidence type="ECO:0000313" key="11">
    <source>
        <dbReference type="EMBL" id="SMB94634.1"/>
    </source>
</evidence>
<dbReference type="Pfam" id="PF01975">
    <property type="entry name" value="SurE"/>
    <property type="match status" value="1"/>
</dbReference>
<dbReference type="GO" id="GO:0000166">
    <property type="term" value="F:nucleotide binding"/>
    <property type="evidence" value="ECO:0007669"/>
    <property type="project" value="UniProtKB-KW"/>
</dbReference>
<feature type="binding site" evidence="9">
    <location>
        <position position="9"/>
    </location>
    <ligand>
        <name>a divalent metal cation</name>
        <dbReference type="ChEBI" id="CHEBI:60240"/>
    </ligand>
</feature>
<dbReference type="STRING" id="656914.SAMN00017405_0245"/>
<protein>
    <recommendedName>
        <fullName evidence="9">5'-nucleotidase SurE</fullName>
        <ecNumber evidence="9">3.1.3.5</ecNumber>
    </recommendedName>
    <alternativeName>
        <fullName evidence="9">Nucleoside 5'-monophosphate phosphohydrolase</fullName>
    </alternativeName>
</protein>
<dbReference type="InterPro" id="IPR036523">
    <property type="entry name" value="SurE-like_sf"/>
</dbReference>
<feature type="binding site" evidence="9">
    <location>
        <position position="95"/>
    </location>
    <ligand>
        <name>a divalent metal cation</name>
        <dbReference type="ChEBI" id="CHEBI:60240"/>
    </ligand>
</feature>
<keyword evidence="6 9" id="KW-0479">Metal-binding</keyword>
<evidence type="ECO:0000313" key="12">
    <source>
        <dbReference type="Proteomes" id="UP000192731"/>
    </source>
</evidence>
<evidence type="ECO:0000256" key="3">
    <source>
        <dbReference type="ARBA" id="ARBA00004496"/>
    </source>
</evidence>
<comment type="function">
    <text evidence="9">Nucleotidase that shows phosphatase activity on nucleoside 5'-monophosphates.</text>
</comment>
<dbReference type="FunFam" id="3.40.1210.10:FF:000001">
    <property type="entry name" value="5'/3'-nucleotidase SurE"/>
    <property type="match status" value="1"/>
</dbReference>
<proteinExistence type="inferred from homology"/>
<comment type="similarity">
    <text evidence="4 9">Belongs to the SurE nucleotidase family.</text>
</comment>
<evidence type="ECO:0000256" key="4">
    <source>
        <dbReference type="ARBA" id="ARBA00011062"/>
    </source>
</evidence>
<keyword evidence="5 9" id="KW-0963">Cytoplasm</keyword>
<dbReference type="NCBIfam" id="NF001492">
    <property type="entry name" value="PRK00346.2-2"/>
    <property type="match status" value="1"/>
</dbReference>
<dbReference type="AlphaFoldDB" id="A0A1W1VNX4"/>
<comment type="subcellular location">
    <subcellularLocation>
        <location evidence="3 9">Cytoplasm</location>
    </subcellularLocation>
</comment>
<evidence type="ECO:0000256" key="1">
    <source>
        <dbReference type="ARBA" id="ARBA00000815"/>
    </source>
</evidence>
<dbReference type="RefSeq" id="WP_084054058.1">
    <property type="nucleotide sequence ID" value="NZ_FWWT01000022.1"/>
</dbReference>